<gene>
    <name evidence="1" type="ORF">EGW08_019787</name>
</gene>
<proteinExistence type="predicted"/>
<sequence length="129" mass="14067">MEERLKQILELFQVTLQRRRQCSQPALHQRVDAQHGGAHVHHSTAAHGGRRGYCQIGHLKHHSAAQCTYIRELDNLAAAEAELLVVVQHGVHVLDPDGVHGPIEHVPPLVGVFCRGAHSDQGGQDAVGP</sequence>
<comment type="caution">
    <text evidence="1">The sequence shown here is derived from an EMBL/GenBank/DDBJ whole genome shotgun (WGS) entry which is preliminary data.</text>
</comment>
<accession>A0A3S0Z9D9</accession>
<keyword evidence="2" id="KW-1185">Reference proteome</keyword>
<reference evidence="1 2" key="1">
    <citation type="submission" date="2019-01" db="EMBL/GenBank/DDBJ databases">
        <title>A draft genome assembly of the solar-powered sea slug Elysia chlorotica.</title>
        <authorList>
            <person name="Cai H."/>
            <person name="Li Q."/>
            <person name="Fang X."/>
            <person name="Li J."/>
            <person name="Curtis N.E."/>
            <person name="Altenburger A."/>
            <person name="Shibata T."/>
            <person name="Feng M."/>
            <person name="Maeda T."/>
            <person name="Schwartz J.A."/>
            <person name="Shigenobu S."/>
            <person name="Lundholm N."/>
            <person name="Nishiyama T."/>
            <person name="Yang H."/>
            <person name="Hasebe M."/>
            <person name="Li S."/>
            <person name="Pierce S.K."/>
            <person name="Wang J."/>
        </authorList>
    </citation>
    <scope>NUCLEOTIDE SEQUENCE [LARGE SCALE GENOMIC DNA]</scope>
    <source>
        <strain evidence="1">EC2010</strain>
        <tissue evidence="1">Whole organism of an adult</tissue>
    </source>
</reference>
<organism evidence="1 2">
    <name type="scientific">Elysia chlorotica</name>
    <name type="common">Eastern emerald elysia</name>
    <name type="synonym">Sea slug</name>
    <dbReference type="NCBI Taxonomy" id="188477"/>
    <lineage>
        <taxon>Eukaryota</taxon>
        <taxon>Metazoa</taxon>
        <taxon>Spiralia</taxon>
        <taxon>Lophotrochozoa</taxon>
        <taxon>Mollusca</taxon>
        <taxon>Gastropoda</taxon>
        <taxon>Heterobranchia</taxon>
        <taxon>Euthyneura</taxon>
        <taxon>Panpulmonata</taxon>
        <taxon>Sacoglossa</taxon>
        <taxon>Placobranchoidea</taxon>
        <taxon>Plakobranchidae</taxon>
        <taxon>Elysia</taxon>
    </lineage>
</organism>
<evidence type="ECO:0000313" key="1">
    <source>
        <dbReference type="EMBL" id="RUS72455.1"/>
    </source>
</evidence>
<dbReference type="Proteomes" id="UP000271974">
    <property type="component" value="Unassembled WGS sequence"/>
</dbReference>
<evidence type="ECO:0000313" key="2">
    <source>
        <dbReference type="Proteomes" id="UP000271974"/>
    </source>
</evidence>
<name>A0A3S0Z9D9_ELYCH</name>
<dbReference type="AlphaFoldDB" id="A0A3S0Z9D9"/>
<feature type="non-terminal residue" evidence="1">
    <location>
        <position position="129"/>
    </location>
</feature>
<dbReference type="EMBL" id="RQTK01001065">
    <property type="protein sequence ID" value="RUS72455.1"/>
    <property type="molecule type" value="Genomic_DNA"/>
</dbReference>
<protein>
    <submittedName>
        <fullName evidence="1">Uncharacterized protein</fullName>
    </submittedName>
</protein>